<dbReference type="InterPro" id="IPR050580">
    <property type="entry name" value="2H_phosphoesterase_YjcG-like"/>
</dbReference>
<proteinExistence type="predicted"/>
<dbReference type="Pfam" id="PF13563">
    <property type="entry name" value="2_5_RNA_ligase2"/>
    <property type="match status" value="1"/>
</dbReference>
<dbReference type="SUPFAM" id="SSF55144">
    <property type="entry name" value="LigT-like"/>
    <property type="match status" value="1"/>
</dbReference>
<keyword evidence="3" id="KW-1185">Reference proteome</keyword>
<name>A0ABY5L069_9CELL</name>
<evidence type="ECO:0000313" key="2">
    <source>
        <dbReference type="EMBL" id="UUI76171.1"/>
    </source>
</evidence>
<dbReference type="RefSeq" id="WP_227570855.1">
    <property type="nucleotide sequence ID" value="NZ_CP101988.1"/>
</dbReference>
<evidence type="ECO:0000313" key="3">
    <source>
        <dbReference type="Proteomes" id="UP001316189"/>
    </source>
</evidence>
<accession>A0ABY5L069</accession>
<keyword evidence="2" id="KW-0436">Ligase</keyword>
<gene>
    <name evidence="2" type="ORF">NP064_04510</name>
</gene>
<sequence>MRLPARQGDQLRIGVAITIPEPYGPLLQAARGRFGDPAAPFIPPHITLLGPTVLEPSDLEEVERHLTAAASRHRPFVVHLRGTGTFRPVSPVVFVQVVDGIASCEALEREVRTGPLEQSLNFYYHPHVTVAHEVPEPDLDRAFEELVDFEATFVVSAFHSYEHCDDEVWRPVREYPLTGAVSSGSGAPARRAGSTATSPPCPRTPTGDAAQDASRALDS</sequence>
<dbReference type="Proteomes" id="UP001316189">
    <property type="component" value="Chromosome"/>
</dbReference>
<dbReference type="EMBL" id="CP101988">
    <property type="protein sequence ID" value="UUI76171.1"/>
    <property type="molecule type" value="Genomic_DNA"/>
</dbReference>
<dbReference type="GO" id="GO:0016874">
    <property type="term" value="F:ligase activity"/>
    <property type="evidence" value="ECO:0007669"/>
    <property type="project" value="UniProtKB-KW"/>
</dbReference>
<protein>
    <submittedName>
        <fullName evidence="2">2'-5' RNA ligase family protein</fullName>
    </submittedName>
</protein>
<reference evidence="2 3" key="1">
    <citation type="submission" date="2022-07" db="EMBL/GenBank/DDBJ databases">
        <title>Novel species in genus cellulomonas.</title>
        <authorList>
            <person name="Ye L."/>
        </authorList>
    </citation>
    <scope>NUCLEOTIDE SEQUENCE [LARGE SCALE GENOMIC DNA]</scope>
    <source>
        <strain evidence="3">zg-Y338</strain>
    </source>
</reference>
<dbReference type="PANTHER" id="PTHR40037:SF1">
    <property type="entry name" value="PHOSPHOESTERASE SAOUHSC_00951-RELATED"/>
    <property type="match status" value="1"/>
</dbReference>
<dbReference type="Gene3D" id="3.90.1140.10">
    <property type="entry name" value="Cyclic phosphodiesterase"/>
    <property type="match status" value="1"/>
</dbReference>
<feature type="region of interest" description="Disordered" evidence="1">
    <location>
        <begin position="180"/>
        <end position="219"/>
    </location>
</feature>
<organism evidence="2 3">
    <name type="scientific">Cellulomonas chengniuliangii</name>
    <dbReference type="NCBI Taxonomy" id="2968084"/>
    <lineage>
        <taxon>Bacteria</taxon>
        <taxon>Bacillati</taxon>
        <taxon>Actinomycetota</taxon>
        <taxon>Actinomycetes</taxon>
        <taxon>Micrococcales</taxon>
        <taxon>Cellulomonadaceae</taxon>
        <taxon>Cellulomonas</taxon>
    </lineage>
</organism>
<evidence type="ECO:0000256" key="1">
    <source>
        <dbReference type="SAM" id="MobiDB-lite"/>
    </source>
</evidence>
<dbReference type="InterPro" id="IPR009097">
    <property type="entry name" value="Cyclic_Pdiesterase"/>
</dbReference>
<dbReference type="PANTHER" id="PTHR40037">
    <property type="entry name" value="PHOSPHOESTERASE YJCG-RELATED"/>
    <property type="match status" value="1"/>
</dbReference>